<dbReference type="OrthoDB" id="2016729at2759"/>
<dbReference type="Pfam" id="PF10999">
    <property type="entry name" value="DUF2839"/>
    <property type="match status" value="1"/>
</dbReference>
<keyword evidence="1" id="KW-0472">Membrane</keyword>
<evidence type="ECO:0000313" key="2">
    <source>
        <dbReference type="EMBL" id="ABP00535.1"/>
    </source>
</evidence>
<dbReference type="GO" id="GO:0009507">
    <property type="term" value="C:chloroplast"/>
    <property type="evidence" value="ECO:0007669"/>
    <property type="project" value="TreeGrafter"/>
</dbReference>
<dbReference type="InterPro" id="IPR021262">
    <property type="entry name" value="DUF2839"/>
</dbReference>
<keyword evidence="1" id="KW-0812">Transmembrane</keyword>
<dbReference type="PANTHER" id="PTHR36347">
    <property type="entry name" value="EXPRESSED PROTEIN"/>
    <property type="match status" value="1"/>
</dbReference>
<keyword evidence="3" id="KW-1185">Reference proteome</keyword>
<protein>
    <submittedName>
        <fullName evidence="2">Uncharacterized protein</fullName>
    </submittedName>
</protein>
<accession>A4S9R5</accession>
<sequence length="63" mass="7206">MWEADPAAWEETPAGERAWTVWTGEKGWMYWMNQASLYGAGGLAFFWVVFRFIGPAIGLYTLN</sequence>
<feature type="transmembrane region" description="Helical" evidence="1">
    <location>
        <begin position="37"/>
        <end position="62"/>
    </location>
</feature>
<dbReference type="AlphaFoldDB" id="A4S9R5"/>
<keyword evidence="1" id="KW-1133">Transmembrane helix</keyword>
<dbReference type="HOGENOM" id="CLU_2889878_0_0_1"/>
<dbReference type="Gramene" id="ABP00535">
    <property type="protein sequence ID" value="ABP00535"/>
    <property type="gene ID" value="OSTLU_28289"/>
</dbReference>
<dbReference type="PANTHER" id="PTHR36347:SF1">
    <property type="entry name" value="EXPRESSED PROTEIN"/>
    <property type="match status" value="1"/>
</dbReference>
<dbReference type="EMBL" id="CP000597">
    <property type="protein sequence ID" value="ABP00535.1"/>
    <property type="molecule type" value="Genomic_DNA"/>
</dbReference>
<dbReference type="Proteomes" id="UP000001568">
    <property type="component" value="Chromosome 17"/>
</dbReference>
<gene>
    <name evidence="2" type="ORF">OSTLU_28289</name>
</gene>
<evidence type="ECO:0000313" key="3">
    <source>
        <dbReference type="Proteomes" id="UP000001568"/>
    </source>
</evidence>
<evidence type="ECO:0000256" key="1">
    <source>
        <dbReference type="SAM" id="Phobius"/>
    </source>
</evidence>
<reference evidence="2 3" key="1">
    <citation type="journal article" date="2007" name="Proc. Natl. Acad. Sci. U.S.A.">
        <title>The tiny eukaryote Ostreococcus provides genomic insights into the paradox of plankton speciation.</title>
        <authorList>
            <person name="Palenik B."/>
            <person name="Grimwood J."/>
            <person name="Aerts A."/>
            <person name="Rouze P."/>
            <person name="Salamov A."/>
            <person name="Putnam N."/>
            <person name="Dupont C."/>
            <person name="Jorgensen R."/>
            <person name="Derelle E."/>
            <person name="Rombauts S."/>
            <person name="Zhou K."/>
            <person name="Otillar R."/>
            <person name="Merchant S.S."/>
            <person name="Podell S."/>
            <person name="Gaasterland T."/>
            <person name="Napoli C."/>
            <person name="Gendler K."/>
            <person name="Manuell A."/>
            <person name="Tai V."/>
            <person name="Vallon O."/>
            <person name="Piganeau G."/>
            <person name="Jancek S."/>
            <person name="Heijde M."/>
            <person name="Jabbari K."/>
            <person name="Bowler C."/>
            <person name="Lohr M."/>
            <person name="Robbens S."/>
            <person name="Werner G."/>
            <person name="Dubchak I."/>
            <person name="Pazour G.J."/>
            <person name="Ren Q."/>
            <person name="Paulsen I."/>
            <person name="Delwiche C."/>
            <person name="Schmutz J."/>
            <person name="Rokhsar D."/>
            <person name="Van de Peer Y."/>
            <person name="Moreau H."/>
            <person name="Grigoriev I.V."/>
        </authorList>
    </citation>
    <scope>NUCLEOTIDE SEQUENCE [LARGE SCALE GENOMIC DNA]</scope>
    <source>
        <strain evidence="2 3">CCE9901</strain>
    </source>
</reference>
<dbReference type="RefSeq" id="XP_001422218.1">
    <property type="nucleotide sequence ID" value="XM_001422181.1"/>
</dbReference>
<dbReference type="GeneID" id="5006170"/>
<name>A4S9R5_OSTLU</name>
<dbReference type="KEGG" id="olu:OSTLU_28289"/>
<organism evidence="2 3">
    <name type="scientific">Ostreococcus lucimarinus (strain CCE9901)</name>
    <dbReference type="NCBI Taxonomy" id="436017"/>
    <lineage>
        <taxon>Eukaryota</taxon>
        <taxon>Viridiplantae</taxon>
        <taxon>Chlorophyta</taxon>
        <taxon>Mamiellophyceae</taxon>
        <taxon>Mamiellales</taxon>
        <taxon>Bathycoccaceae</taxon>
        <taxon>Ostreococcus</taxon>
    </lineage>
</organism>
<proteinExistence type="predicted"/>